<accession>A0A371HZ11</accession>
<keyword evidence="2" id="KW-1185">Reference proteome</keyword>
<name>A0A371HZ11_MUCPR</name>
<dbReference type="Proteomes" id="UP000257109">
    <property type="component" value="Unassembled WGS sequence"/>
</dbReference>
<protein>
    <submittedName>
        <fullName evidence="1">Uncharacterized protein</fullName>
    </submittedName>
</protein>
<organism evidence="1 2">
    <name type="scientific">Mucuna pruriens</name>
    <name type="common">Velvet bean</name>
    <name type="synonym">Dolichos pruriens</name>
    <dbReference type="NCBI Taxonomy" id="157652"/>
    <lineage>
        <taxon>Eukaryota</taxon>
        <taxon>Viridiplantae</taxon>
        <taxon>Streptophyta</taxon>
        <taxon>Embryophyta</taxon>
        <taxon>Tracheophyta</taxon>
        <taxon>Spermatophyta</taxon>
        <taxon>Magnoliopsida</taxon>
        <taxon>eudicotyledons</taxon>
        <taxon>Gunneridae</taxon>
        <taxon>Pentapetalae</taxon>
        <taxon>rosids</taxon>
        <taxon>fabids</taxon>
        <taxon>Fabales</taxon>
        <taxon>Fabaceae</taxon>
        <taxon>Papilionoideae</taxon>
        <taxon>50 kb inversion clade</taxon>
        <taxon>NPAAA clade</taxon>
        <taxon>indigoferoid/millettioid clade</taxon>
        <taxon>Phaseoleae</taxon>
        <taxon>Mucuna</taxon>
    </lineage>
</organism>
<feature type="non-terminal residue" evidence="1">
    <location>
        <position position="1"/>
    </location>
</feature>
<dbReference type="OrthoDB" id="1750742at2759"/>
<reference evidence="1" key="1">
    <citation type="submission" date="2018-05" db="EMBL/GenBank/DDBJ databases">
        <title>Draft genome of Mucuna pruriens seed.</title>
        <authorList>
            <person name="Nnadi N.E."/>
            <person name="Vos R."/>
            <person name="Hasami M.H."/>
            <person name="Devisetty U.K."/>
            <person name="Aguiy J.C."/>
        </authorList>
    </citation>
    <scope>NUCLEOTIDE SEQUENCE [LARGE SCALE GENOMIC DNA]</scope>
    <source>
        <strain evidence="1">JCA_2017</strain>
    </source>
</reference>
<dbReference type="EMBL" id="QJKJ01001372">
    <property type="protein sequence ID" value="RDY07934.1"/>
    <property type="molecule type" value="Genomic_DNA"/>
</dbReference>
<sequence>MENQLTELTSLVRQLTVSQHQQISQVKVWGICTSVEHFTDMCPTLQEVESDNAELIGQLANSVSHLQAARSGNLPSQSILNPKGGNVSVVMLRIGIELQVASQSQPNN</sequence>
<proteinExistence type="predicted"/>
<gene>
    <name evidence="1" type="ORF">CR513_07895</name>
</gene>
<evidence type="ECO:0000313" key="2">
    <source>
        <dbReference type="Proteomes" id="UP000257109"/>
    </source>
</evidence>
<dbReference type="AlphaFoldDB" id="A0A371HZ11"/>
<comment type="caution">
    <text evidence="1">The sequence shown here is derived from an EMBL/GenBank/DDBJ whole genome shotgun (WGS) entry which is preliminary data.</text>
</comment>
<evidence type="ECO:0000313" key="1">
    <source>
        <dbReference type="EMBL" id="RDY07934.1"/>
    </source>
</evidence>